<proteinExistence type="predicted"/>
<keyword evidence="3" id="KW-1185">Reference proteome</keyword>
<sequence length="317" mass="35000">MRTSTYGEEVVTIIDLNLKEDGGEYAGPEGDLPKPWIDAHHKILKPRRPDVVLRQEASDQLRLSAAARVLGMKGFLSPNGVGRHPTALLVRPQTFPIHKRMPYDPLFWRNPPALVSARFADVPEAELLLASWHCAFNSPRGREREADEITAWADRMERRGGLIGGGDANEYPLEDGESVPPIDWSTVTDHRHVTHRTNLRPDGSRDSCTYLDRTLLTSGLHDAARYAARELGQAKAIQATAGHSRPDQGGPRRIDRVYLDGRIVRAVLAVNVLDTTGISDHHGVEVVLSRRALAEALRRDHEPVPPDRAAALPSPAA</sequence>
<name>A0ABT6M2F8_9ACTN</name>
<gene>
    <name evidence="2" type="ORF">M2283_010089</name>
</gene>
<organism evidence="2 3">
    <name type="scientific">Streptomyces pseudovenezuelae</name>
    <dbReference type="NCBI Taxonomy" id="67350"/>
    <lineage>
        <taxon>Bacteria</taxon>
        <taxon>Bacillati</taxon>
        <taxon>Actinomycetota</taxon>
        <taxon>Actinomycetes</taxon>
        <taxon>Kitasatosporales</taxon>
        <taxon>Streptomycetaceae</taxon>
        <taxon>Streptomyces</taxon>
        <taxon>Streptomyces aurantiacus group</taxon>
    </lineage>
</organism>
<comment type="caution">
    <text evidence="2">The sequence shown here is derived from an EMBL/GenBank/DDBJ whole genome shotgun (WGS) entry which is preliminary data.</text>
</comment>
<reference evidence="2 3" key="1">
    <citation type="submission" date="2023-04" db="EMBL/GenBank/DDBJ databases">
        <title>Forest soil microbial communities from Buena Vista Peninsula, Colon Province, Panama.</title>
        <authorList>
            <person name="Bouskill N."/>
        </authorList>
    </citation>
    <scope>NUCLEOTIDE SEQUENCE [LARGE SCALE GENOMIC DNA]</scope>
    <source>
        <strain evidence="2 3">GGS1</strain>
    </source>
</reference>
<keyword evidence="2" id="KW-0540">Nuclease</keyword>
<protein>
    <submittedName>
        <fullName evidence="2">Endonuclease/exonuclease/phosphatase family metal-dependent hydrolase</fullName>
    </submittedName>
</protein>
<dbReference type="Proteomes" id="UP001160499">
    <property type="component" value="Unassembled WGS sequence"/>
</dbReference>
<evidence type="ECO:0000313" key="2">
    <source>
        <dbReference type="EMBL" id="MDH6222737.1"/>
    </source>
</evidence>
<dbReference type="Gene3D" id="3.60.10.10">
    <property type="entry name" value="Endonuclease/exonuclease/phosphatase"/>
    <property type="match status" value="1"/>
</dbReference>
<keyword evidence="2" id="KW-0378">Hydrolase</keyword>
<evidence type="ECO:0000313" key="3">
    <source>
        <dbReference type="Proteomes" id="UP001160499"/>
    </source>
</evidence>
<evidence type="ECO:0000256" key="1">
    <source>
        <dbReference type="SAM" id="MobiDB-lite"/>
    </source>
</evidence>
<dbReference type="EMBL" id="JARXVH010000042">
    <property type="protein sequence ID" value="MDH6222737.1"/>
    <property type="molecule type" value="Genomic_DNA"/>
</dbReference>
<dbReference type="GO" id="GO:0004519">
    <property type="term" value="F:endonuclease activity"/>
    <property type="evidence" value="ECO:0007669"/>
    <property type="project" value="UniProtKB-KW"/>
</dbReference>
<accession>A0ABT6M2F8</accession>
<dbReference type="RefSeq" id="WP_280883332.1">
    <property type="nucleotide sequence ID" value="NZ_JARXVH010000042.1"/>
</dbReference>
<feature type="region of interest" description="Disordered" evidence="1">
    <location>
        <begin position="298"/>
        <end position="317"/>
    </location>
</feature>
<dbReference type="InterPro" id="IPR036691">
    <property type="entry name" value="Endo/exonu/phosph_ase_sf"/>
</dbReference>
<keyword evidence="2" id="KW-0255">Endonuclease</keyword>
<dbReference type="SUPFAM" id="SSF56219">
    <property type="entry name" value="DNase I-like"/>
    <property type="match status" value="1"/>
</dbReference>
<dbReference type="GO" id="GO:0016787">
    <property type="term" value="F:hydrolase activity"/>
    <property type="evidence" value="ECO:0007669"/>
    <property type="project" value="UniProtKB-KW"/>
</dbReference>